<comment type="caution">
    <text evidence="2">The sequence shown here is derived from an EMBL/GenBank/DDBJ whole genome shotgun (WGS) entry which is preliminary data.</text>
</comment>
<dbReference type="EMBL" id="JAXHPL010000049">
    <property type="protein sequence ID" value="MDY6487354.1"/>
    <property type="molecule type" value="Genomic_DNA"/>
</dbReference>
<name>A0AB35UVU0_9GAMM</name>
<dbReference type="RefSeq" id="WP_321099641.1">
    <property type="nucleotide sequence ID" value="NZ_JAXHPL010000049.1"/>
</dbReference>
<sequence length="151" mass="17792">MLFIFLVVIGFVFLVLGPIVIPRIMSLNGREIQHEGFIWYSFGPGLLIMIVAFYIQSQQTVKFSYGCGVVQHYKLNINSKNKFERIVIKFEDSSYYRHLRFEDHLLRKESGDYVCFEFYDKFKNSSLKESLVLKWIEPTEIQTITSSNQIK</sequence>
<keyword evidence="1" id="KW-0472">Membrane</keyword>
<protein>
    <recommendedName>
        <fullName evidence="4">DUF3592 domain-containing protein</fullName>
    </recommendedName>
</protein>
<accession>A0AB35UVU0</accession>
<reference evidence="2 3" key="1">
    <citation type="submission" date="2023-11" db="EMBL/GenBank/DDBJ databases">
        <title>The common occurrence of Acinetobacte faecalis in cattle feces and its emended description.</title>
        <authorList>
            <person name="Kyselkova M."/>
            <person name="Xanthopoulou K."/>
            <person name="Shestivska V."/>
            <person name="Spanelova P."/>
            <person name="Maixnerova M."/>
            <person name="Higgins P.G."/>
            <person name="Nemec A."/>
        </authorList>
    </citation>
    <scope>NUCLEOTIDE SEQUENCE [LARGE SCALE GENOMIC DNA]</scope>
    <source>
        <strain evidence="2 3">ANC 7483</strain>
    </source>
</reference>
<evidence type="ECO:0000313" key="2">
    <source>
        <dbReference type="EMBL" id="MDY6487354.1"/>
    </source>
</evidence>
<keyword evidence="1" id="KW-0812">Transmembrane</keyword>
<dbReference type="AlphaFoldDB" id="A0AB35UVU0"/>
<proteinExistence type="predicted"/>
<organism evidence="2 3">
    <name type="scientific">Acinetobacter faecalis</name>
    <dbReference type="NCBI Taxonomy" id="2665161"/>
    <lineage>
        <taxon>Bacteria</taxon>
        <taxon>Pseudomonadati</taxon>
        <taxon>Pseudomonadota</taxon>
        <taxon>Gammaproteobacteria</taxon>
        <taxon>Moraxellales</taxon>
        <taxon>Moraxellaceae</taxon>
        <taxon>Acinetobacter</taxon>
    </lineage>
</organism>
<gene>
    <name evidence="2" type="ORF">SKM51_09150</name>
</gene>
<dbReference type="Proteomes" id="UP001278995">
    <property type="component" value="Unassembled WGS sequence"/>
</dbReference>
<feature type="transmembrane region" description="Helical" evidence="1">
    <location>
        <begin position="37"/>
        <end position="55"/>
    </location>
</feature>
<evidence type="ECO:0000313" key="3">
    <source>
        <dbReference type="Proteomes" id="UP001278995"/>
    </source>
</evidence>
<evidence type="ECO:0000256" key="1">
    <source>
        <dbReference type="SAM" id="Phobius"/>
    </source>
</evidence>
<feature type="transmembrane region" description="Helical" evidence="1">
    <location>
        <begin position="6"/>
        <end position="25"/>
    </location>
</feature>
<keyword evidence="1" id="KW-1133">Transmembrane helix</keyword>
<evidence type="ECO:0008006" key="4">
    <source>
        <dbReference type="Google" id="ProtNLM"/>
    </source>
</evidence>